<accession>A0ABN9QFY4</accession>
<dbReference type="EMBL" id="CAUYUJ010003336">
    <property type="protein sequence ID" value="CAK0804890.1"/>
    <property type="molecule type" value="Genomic_DNA"/>
</dbReference>
<feature type="transmembrane region" description="Helical" evidence="1">
    <location>
        <begin position="25"/>
        <end position="46"/>
    </location>
</feature>
<evidence type="ECO:0000256" key="1">
    <source>
        <dbReference type="SAM" id="Phobius"/>
    </source>
</evidence>
<gene>
    <name evidence="2" type="ORF">PCOR1329_LOCUS11567</name>
</gene>
<comment type="caution">
    <text evidence="2">The sequence shown here is derived from an EMBL/GenBank/DDBJ whole genome shotgun (WGS) entry which is preliminary data.</text>
</comment>
<keyword evidence="1" id="KW-0812">Transmembrane</keyword>
<name>A0ABN9QFY4_9DINO</name>
<protein>
    <submittedName>
        <fullName evidence="2">Uncharacterized protein</fullName>
    </submittedName>
</protein>
<sequence>MGPGAPRPPPSRAGKELPLDGLSHTRLACCFYSALACATVYVLWLLRVTVQGYRHLFRKLARRKPFKGAALIRMHGLGVFQAEWSTYSSGALIGNALLAVVSITALLTNIFLLLSLESFWSFVFSFWRAGGFGVIRSSVCHAAIYFHGLHS</sequence>
<evidence type="ECO:0000313" key="2">
    <source>
        <dbReference type="EMBL" id="CAK0804890.1"/>
    </source>
</evidence>
<organism evidence="2 3">
    <name type="scientific">Prorocentrum cordatum</name>
    <dbReference type="NCBI Taxonomy" id="2364126"/>
    <lineage>
        <taxon>Eukaryota</taxon>
        <taxon>Sar</taxon>
        <taxon>Alveolata</taxon>
        <taxon>Dinophyceae</taxon>
        <taxon>Prorocentrales</taxon>
        <taxon>Prorocentraceae</taxon>
        <taxon>Prorocentrum</taxon>
    </lineage>
</organism>
<keyword evidence="1" id="KW-1133">Transmembrane helix</keyword>
<keyword evidence="3" id="KW-1185">Reference proteome</keyword>
<keyword evidence="1" id="KW-0472">Membrane</keyword>
<evidence type="ECO:0000313" key="3">
    <source>
        <dbReference type="Proteomes" id="UP001189429"/>
    </source>
</evidence>
<dbReference type="Proteomes" id="UP001189429">
    <property type="component" value="Unassembled WGS sequence"/>
</dbReference>
<reference evidence="2" key="1">
    <citation type="submission" date="2023-10" db="EMBL/GenBank/DDBJ databases">
        <authorList>
            <person name="Chen Y."/>
            <person name="Shah S."/>
            <person name="Dougan E. K."/>
            <person name="Thang M."/>
            <person name="Chan C."/>
        </authorList>
    </citation>
    <scope>NUCLEOTIDE SEQUENCE [LARGE SCALE GENOMIC DNA]</scope>
</reference>
<feature type="transmembrane region" description="Helical" evidence="1">
    <location>
        <begin position="126"/>
        <end position="146"/>
    </location>
</feature>
<proteinExistence type="predicted"/>
<feature type="transmembrane region" description="Helical" evidence="1">
    <location>
        <begin position="90"/>
        <end position="114"/>
    </location>
</feature>